<protein>
    <recommendedName>
        <fullName evidence="4">DUF3040 family protein</fullName>
    </recommendedName>
</protein>
<dbReference type="EMBL" id="VFMN01000001">
    <property type="protein sequence ID" value="TQJ10297.1"/>
    <property type="molecule type" value="Genomic_DNA"/>
</dbReference>
<keyword evidence="1" id="KW-0472">Membrane</keyword>
<feature type="transmembrane region" description="Helical" evidence="1">
    <location>
        <begin position="63"/>
        <end position="81"/>
    </location>
</feature>
<feature type="transmembrane region" description="Helical" evidence="1">
    <location>
        <begin position="41"/>
        <end position="57"/>
    </location>
</feature>
<keyword evidence="3" id="KW-1185">Reference proteome</keyword>
<dbReference type="AlphaFoldDB" id="A0A542E4P4"/>
<proteinExistence type="predicted"/>
<name>A0A542E4P4_9MICO</name>
<keyword evidence="1" id="KW-0812">Transmembrane</keyword>
<accession>A0A542E4P4</accession>
<dbReference type="Proteomes" id="UP000317893">
    <property type="component" value="Unassembled WGS sequence"/>
</dbReference>
<gene>
    <name evidence="2" type="ORF">FB458_3417</name>
</gene>
<comment type="caution">
    <text evidence="2">The sequence shown here is derived from an EMBL/GenBank/DDBJ whole genome shotgun (WGS) entry which is preliminary data.</text>
</comment>
<organism evidence="2 3">
    <name type="scientific">Lapillicoccus jejuensis</name>
    <dbReference type="NCBI Taxonomy" id="402171"/>
    <lineage>
        <taxon>Bacteria</taxon>
        <taxon>Bacillati</taxon>
        <taxon>Actinomycetota</taxon>
        <taxon>Actinomycetes</taxon>
        <taxon>Micrococcales</taxon>
        <taxon>Intrasporangiaceae</taxon>
        <taxon>Lapillicoccus</taxon>
    </lineage>
</organism>
<evidence type="ECO:0000256" key="1">
    <source>
        <dbReference type="SAM" id="Phobius"/>
    </source>
</evidence>
<sequence length="115" mass="12654">MASDWRSEQRVRQALRAGSPMSAADRRVAQQVVERADAQRYVALVWVGLAVLVAVLAVVLKAWWLLAGTAVLLVVAVVWWIQRTHRLLTQGARIGLVPRRLRTASSASSASTRKA</sequence>
<evidence type="ECO:0000313" key="2">
    <source>
        <dbReference type="EMBL" id="TQJ10297.1"/>
    </source>
</evidence>
<evidence type="ECO:0000313" key="3">
    <source>
        <dbReference type="Proteomes" id="UP000317893"/>
    </source>
</evidence>
<evidence type="ECO:0008006" key="4">
    <source>
        <dbReference type="Google" id="ProtNLM"/>
    </source>
</evidence>
<reference evidence="2 3" key="1">
    <citation type="submission" date="2019-06" db="EMBL/GenBank/DDBJ databases">
        <title>Sequencing the genomes of 1000 actinobacteria strains.</title>
        <authorList>
            <person name="Klenk H.-P."/>
        </authorList>
    </citation>
    <scope>NUCLEOTIDE SEQUENCE [LARGE SCALE GENOMIC DNA]</scope>
    <source>
        <strain evidence="2 3">DSM 18607</strain>
    </source>
</reference>
<keyword evidence="1" id="KW-1133">Transmembrane helix</keyword>